<comment type="caution">
    <text evidence="1">The sequence shown here is derived from an EMBL/GenBank/DDBJ whole genome shotgun (WGS) entry which is preliminary data.</text>
</comment>
<evidence type="ECO:0000313" key="2">
    <source>
        <dbReference type="Proteomes" id="UP000663834"/>
    </source>
</evidence>
<dbReference type="Gene3D" id="2.60.120.200">
    <property type="match status" value="1"/>
</dbReference>
<evidence type="ECO:0008006" key="3">
    <source>
        <dbReference type="Google" id="ProtNLM"/>
    </source>
</evidence>
<protein>
    <recommendedName>
        <fullName evidence="3">F-box domain-containing protein</fullName>
    </recommendedName>
</protein>
<accession>A0A815QJT2</accession>
<organism evidence="1 2">
    <name type="scientific">Rotaria magnacalcarata</name>
    <dbReference type="NCBI Taxonomy" id="392030"/>
    <lineage>
        <taxon>Eukaryota</taxon>
        <taxon>Metazoa</taxon>
        <taxon>Spiralia</taxon>
        <taxon>Gnathifera</taxon>
        <taxon>Rotifera</taxon>
        <taxon>Eurotatoria</taxon>
        <taxon>Bdelloidea</taxon>
        <taxon>Philodinida</taxon>
        <taxon>Philodinidae</taxon>
        <taxon>Rotaria</taxon>
    </lineage>
</organism>
<dbReference type="EMBL" id="CAJNOW010005796">
    <property type="protein sequence ID" value="CAF1464234.1"/>
    <property type="molecule type" value="Genomic_DNA"/>
</dbReference>
<name>A0A815QJT2_9BILA</name>
<dbReference type="AlphaFoldDB" id="A0A815QJT2"/>
<reference evidence="1" key="1">
    <citation type="submission" date="2021-02" db="EMBL/GenBank/DDBJ databases">
        <authorList>
            <person name="Nowell W R."/>
        </authorList>
    </citation>
    <scope>NUCLEOTIDE SEQUENCE</scope>
</reference>
<dbReference type="Proteomes" id="UP000663834">
    <property type="component" value="Unassembled WGS sequence"/>
</dbReference>
<dbReference type="SUPFAM" id="SSF49899">
    <property type="entry name" value="Concanavalin A-like lectins/glucanases"/>
    <property type="match status" value="1"/>
</dbReference>
<sequence length="276" mass="31819">MSNNKDVPPELLEKILFRASLGLSPSKFLQLRLVSSAWNSTIMQESVLNKFFQRRFTSRPPVCFKKEDNLGKEFEDHPIPPNLATPSSSVLLISYTNEFTHLPHTPHIPGGTKEFSLSFRAYLPDKGTCLNIKFLSITSSAYVQFCIEDSQCEVYSRNNDDYRGFRGKNNVNLLPKQNTWFHVVCLHKANGQCSLYLDAQKMEWKDEHLVPFYRISEVIDLVFNSGKDVLRLADVQHFDFLLTPLEIEAIHEQKCSVHRVNVGTYFREKLSHSFPM</sequence>
<proteinExistence type="predicted"/>
<dbReference type="SUPFAM" id="SSF81383">
    <property type="entry name" value="F-box domain"/>
    <property type="match status" value="1"/>
</dbReference>
<evidence type="ECO:0000313" key="1">
    <source>
        <dbReference type="EMBL" id="CAF1464234.1"/>
    </source>
</evidence>
<dbReference type="InterPro" id="IPR013320">
    <property type="entry name" value="ConA-like_dom_sf"/>
</dbReference>
<dbReference type="InterPro" id="IPR036047">
    <property type="entry name" value="F-box-like_dom_sf"/>
</dbReference>
<gene>
    <name evidence="1" type="ORF">KQP761_LOCUS12695</name>
</gene>